<name>A0A185KRV1_9MONO</name>
<evidence type="ECO:0000256" key="3">
    <source>
        <dbReference type="ARBA" id="ARBA00022506"/>
    </source>
</evidence>
<gene>
    <name evidence="19" type="primary">F</name>
</gene>
<dbReference type="Gene3D" id="2.40.490.10">
    <property type="entry name" value="Newcastle disease virus like domain"/>
    <property type="match status" value="1"/>
</dbReference>
<evidence type="ECO:0000256" key="1">
    <source>
        <dbReference type="ARBA" id="ARBA00008211"/>
    </source>
</evidence>
<evidence type="ECO:0000256" key="9">
    <source>
        <dbReference type="ARBA" id="ARBA00022844"/>
    </source>
</evidence>
<keyword evidence="9" id="KW-0946">Virion</keyword>
<evidence type="ECO:0000256" key="12">
    <source>
        <dbReference type="ARBA" id="ARBA00022989"/>
    </source>
</evidence>
<comment type="subunit">
    <text evidence="18">Homotrimer of disulfide-linked F1-F2.</text>
</comment>
<proteinExistence type="evidence at transcript level"/>
<evidence type="ECO:0000256" key="10">
    <source>
        <dbReference type="ARBA" id="ARBA00022870"/>
    </source>
</evidence>
<keyword evidence="11 18" id="KW-0261">Viral envelope protein</keyword>
<evidence type="ECO:0000256" key="7">
    <source>
        <dbReference type="ARBA" id="ARBA00022692"/>
    </source>
</evidence>
<evidence type="ECO:0000256" key="15">
    <source>
        <dbReference type="ARBA" id="ARBA00023157"/>
    </source>
</evidence>
<evidence type="ECO:0000256" key="4">
    <source>
        <dbReference type="ARBA" id="ARBA00022511"/>
    </source>
</evidence>
<keyword evidence="12 18" id="KW-1133">Transmembrane helix</keyword>
<feature type="transmembrane region" description="Helical" evidence="18">
    <location>
        <begin position="107"/>
        <end position="134"/>
    </location>
</feature>
<evidence type="ECO:0000256" key="14">
    <source>
        <dbReference type="ARBA" id="ARBA00023136"/>
    </source>
</evidence>
<dbReference type="Pfam" id="PF00523">
    <property type="entry name" value="Fusion_gly"/>
    <property type="match status" value="1"/>
</dbReference>
<dbReference type="GO" id="GO:0055036">
    <property type="term" value="C:virion membrane"/>
    <property type="evidence" value="ECO:0007669"/>
    <property type="project" value="UniProtKB-SubCell"/>
</dbReference>
<keyword evidence="14 18" id="KW-0472">Membrane</keyword>
<dbReference type="Gene3D" id="1.10.287.2480">
    <property type="match status" value="1"/>
</dbReference>
<keyword evidence="6" id="KW-1162">Viral penetration into host cytoplasm</keyword>
<keyword evidence="3" id="KW-1168">Fusion of virus membrane with host membrane</keyword>
<keyword evidence="7 18" id="KW-0812">Transmembrane</keyword>
<keyword evidence="5" id="KW-1169">Fusion of virus membrane with host cell membrane</keyword>
<protein>
    <recommendedName>
        <fullName evidence="2 18">Fusion glycoprotein F0</fullName>
    </recommendedName>
</protein>
<organism evidence="19">
    <name type="scientific">Cedar virus</name>
    <dbReference type="NCBI Taxonomy" id="1221391"/>
    <lineage>
        <taxon>Viruses</taxon>
        <taxon>Riboviria</taxon>
        <taxon>Orthornavirae</taxon>
        <taxon>Negarnaviricota</taxon>
        <taxon>Haploviricotina</taxon>
        <taxon>Monjiviricetes</taxon>
        <taxon>Mononegavirales</taxon>
        <taxon>Paramyxoviridae</taxon>
        <taxon>Orthoparamyxovirinae</taxon>
        <taxon>Henipavirus</taxon>
        <taxon>Henipavirus cedarense</taxon>
    </lineage>
</organism>
<evidence type="ECO:0000256" key="2">
    <source>
        <dbReference type="ARBA" id="ARBA00016586"/>
    </source>
</evidence>
<comment type="caution">
    <text evidence="18">Lacks conserved residue(s) required for the propagation of feature annotation.</text>
</comment>
<keyword evidence="10" id="KW-1043">Host membrane</keyword>
<evidence type="ECO:0000256" key="18">
    <source>
        <dbReference type="RuleBase" id="RU003705"/>
    </source>
</evidence>
<comment type="similarity">
    <text evidence="1 18">Belongs to the paramyxoviruses fusion glycoprotein family.</text>
</comment>
<keyword evidence="13" id="KW-0175">Coiled coil</keyword>
<evidence type="ECO:0000256" key="17">
    <source>
        <dbReference type="ARBA" id="ARBA00023296"/>
    </source>
</evidence>
<dbReference type="EMBL" id="KP271122">
    <property type="protein sequence ID" value="AJP33319.1"/>
    <property type="molecule type" value="mRNA"/>
</dbReference>
<evidence type="ECO:0000256" key="8">
    <source>
        <dbReference type="ARBA" id="ARBA00022729"/>
    </source>
</evidence>
<evidence type="ECO:0000313" key="19">
    <source>
        <dbReference type="EMBL" id="AJP33319.1"/>
    </source>
</evidence>
<evidence type="ECO:0000256" key="16">
    <source>
        <dbReference type="ARBA" id="ARBA00023180"/>
    </source>
</evidence>
<evidence type="ECO:0000256" key="11">
    <source>
        <dbReference type="ARBA" id="ARBA00022879"/>
    </source>
</evidence>
<dbReference type="GO" id="GO:0046718">
    <property type="term" value="P:symbiont entry into host cell"/>
    <property type="evidence" value="ECO:0007669"/>
    <property type="project" value="UniProtKB-KW"/>
</dbReference>
<comment type="subcellular location">
    <subcellularLocation>
        <location evidence="18">Virion membrane</location>
        <topology evidence="18">Single-pass type I membrane protein</topology>
    </subcellularLocation>
    <subcellularLocation>
        <location evidence="18">Host cell membrane</location>
        <topology evidence="18">Single-pass membrane protein</topology>
    </subcellularLocation>
</comment>
<sequence>MSNKRTTVLIIISYTLFYLNNAAIVGFDFDKLNKIGVVQGRVLNYKIKGDPMTKDLVLKFIPNIVNITECVREPLSRYNETVRRLLLPIHNMLGLYLNNTNAKMTGLMIAGVIMGGIAIGIATAAQITAGFALYEAKKNTENIQKLTDSIMKTQDSIDKLTDSVGTSILILNKLQTYINNQLVPNLELLSCRQNKIEFDLMLTKYLVDLMTVIGPNINNPVNKDMTIQSLSLLFDGNYDIMMSELGYTPQDFLDLIESKSITGQIIYVDMENLYVVIRTYLPTLIEVPDAQIYEFNKITMSSNGGEYLSTIPNFILIRGNYMSNIDVATCYMTKASVICNQDYSLPMSQNLRSCYQGETEYCPVEAVIASHSPRFALTNGVIFANCINTICRCQDNGKTITQNINQFVSMIDNSTCNDVMVDKFTIKVGKYMGRKDINNINIQIGPQIIIDKVDLSNEINKMNQSLKDSIFYLREAKRILDSVNISLISPSVQLFLIIISVLSFIILLIIIVYLYCKSKHSYKYNKFTDDPDYYNDYKRERINGKASKSNNIYYVGD</sequence>
<keyword evidence="16" id="KW-0325">Glycoprotein</keyword>
<dbReference type="GO" id="GO:0020002">
    <property type="term" value="C:host cell plasma membrane"/>
    <property type="evidence" value="ECO:0007669"/>
    <property type="project" value="UniProtKB-SubCell"/>
</dbReference>
<reference evidence="19" key="1">
    <citation type="submission" date="2014-12" db="EMBL/GenBank/DDBJ databases">
        <title>Isolation and comparison of three bat paramyxoviruses.</title>
        <authorList>
            <person name="Burroughs A."/>
            <person name="Tachedjian M."/>
            <person name="Crameri G."/>
            <person name="Meers J."/>
            <person name="Durr P."/>
            <person name="Wang L."/>
            <person name="Smith I."/>
            <person name="Todd S."/>
            <person name="Barr J."/>
            <person name="Marsh G."/>
            <person name="Yu M."/>
        </authorList>
    </citation>
    <scope>NUCLEOTIDE SEQUENCE</scope>
    <source>
        <strain evidence="19">Geelong</strain>
    </source>
</reference>
<dbReference type="InterPro" id="IPR000776">
    <property type="entry name" value="Fusion_F0_Paramyxovir"/>
</dbReference>
<feature type="transmembrane region" description="Helical" evidence="18">
    <location>
        <begin position="494"/>
        <end position="516"/>
    </location>
</feature>
<dbReference type="Gene3D" id="2.60.40.1690">
    <property type="entry name" value="Head and neck region of the ectodomain of NDV fusion glycoprotein"/>
    <property type="match status" value="1"/>
</dbReference>
<evidence type="ECO:0000256" key="13">
    <source>
        <dbReference type="ARBA" id="ARBA00023054"/>
    </source>
</evidence>
<accession>A0A185KRV1</accession>
<keyword evidence="4" id="KW-1032">Host cell membrane</keyword>
<keyword evidence="15" id="KW-1015">Disulfide bond</keyword>
<dbReference type="Gene3D" id="6.10.10.110">
    <property type="match status" value="1"/>
</dbReference>
<dbReference type="GO" id="GO:0019031">
    <property type="term" value="C:viral envelope"/>
    <property type="evidence" value="ECO:0007669"/>
    <property type="project" value="UniProtKB-KW"/>
</dbReference>
<keyword evidence="8" id="KW-0732">Signal</keyword>
<dbReference type="SUPFAM" id="SSF69922">
    <property type="entry name" value="Head and neck region of the ectodomain of NDV fusion glycoprotein"/>
    <property type="match status" value="1"/>
</dbReference>
<keyword evidence="17" id="KW-1160">Virus entry into host cell</keyword>
<evidence type="ECO:0000256" key="6">
    <source>
        <dbReference type="ARBA" id="ARBA00022595"/>
    </source>
</evidence>
<dbReference type="SUPFAM" id="SSF58069">
    <property type="entry name" value="Virus ectodomain"/>
    <property type="match status" value="1"/>
</dbReference>
<evidence type="ECO:0000256" key="5">
    <source>
        <dbReference type="ARBA" id="ARBA00022521"/>
    </source>
</evidence>
<dbReference type="GO" id="GO:0019064">
    <property type="term" value="P:fusion of virus membrane with host plasma membrane"/>
    <property type="evidence" value="ECO:0007669"/>
    <property type="project" value="UniProtKB-KW"/>
</dbReference>
<feature type="transmembrane region" description="Helical" evidence="18">
    <location>
        <begin position="6"/>
        <end position="27"/>
    </location>
</feature>